<proteinExistence type="predicted"/>
<dbReference type="EMBL" id="BLLF01000321">
    <property type="protein sequence ID" value="GFH10504.1"/>
    <property type="molecule type" value="Genomic_DNA"/>
</dbReference>
<name>A0A699YUN2_HAELA</name>
<accession>A0A699YUN2</accession>
<dbReference type="Proteomes" id="UP000485058">
    <property type="component" value="Unassembled WGS sequence"/>
</dbReference>
<organism evidence="2 3">
    <name type="scientific">Haematococcus lacustris</name>
    <name type="common">Green alga</name>
    <name type="synonym">Haematococcus pluvialis</name>
    <dbReference type="NCBI Taxonomy" id="44745"/>
    <lineage>
        <taxon>Eukaryota</taxon>
        <taxon>Viridiplantae</taxon>
        <taxon>Chlorophyta</taxon>
        <taxon>core chlorophytes</taxon>
        <taxon>Chlorophyceae</taxon>
        <taxon>CS clade</taxon>
        <taxon>Chlamydomonadales</taxon>
        <taxon>Haematococcaceae</taxon>
        <taxon>Haematococcus</taxon>
    </lineage>
</organism>
<keyword evidence="3" id="KW-1185">Reference proteome</keyword>
<feature type="coiled-coil region" evidence="1">
    <location>
        <begin position="138"/>
        <end position="165"/>
    </location>
</feature>
<feature type="coiled-coil region" evidence="1">
    <location>
        <begin position="76"/>
        <end position="103"/>
    </location>
</feature>
<protein>
    <submittedName>
        <fullName evidence="2">WD_REPEATS_REGION domain-containing protein</fullName>
    </submittedName>
</protein>
<gene>
    <name evidence="2" type="ORF">HaLaN_05828</name>
</gene>
<evidence type="ECO:0000313" key="2">
    <source>
        <dbReference type="EMBL" id="GFH10504.1"/>
    </source>
</evidence>
<comment type="caution">
    <text evidence="2">The sequence shown here is derived from an EMBL/GenBank/DDBJ whole genome shotgun (WGS) entry which is preliminary data.</text>
</comment>
<reference evidence="2 3" key="1">
    <citation type="submission" date="2020-02" db="EMBL/GenBank/DDBJ databases">
        <title>Draft genome sequence of Haematococcus lacustris strain NIES-144.</title>
        <authorList>
            <person name="Morimoto D."/>
            <person name="Nakagawa S."/>
            <person name="Yoshida T."/>
            <person name="Sawayama S."/>
        </authorList>
    </citation>
    <scope>NUCLEOTIDE SEQUENCE [LARGE SCALE GENOMIC DNA]</scope>
    <source>
        <strain evidence="2 3">NIES-144</strain>
    </source>
</reference>
<evidence type="ECO:0000313" key="3">
    <source>
        <dbReference type="Proteomes" id="UP000485058"/>
    </source>
</evidence>
<evidence type="ECO:0000256" key="1">
    <source>
        <dbReference type="SAM" id="Coils"/>
    </source>
</evidence>
<keyword evidence="1" id="KW-0175">Coiled coil</keyword>
<dbReference type="AlphaFoldDB" id="A0A699YUN2"/>
<sequence>MDMVHKLLQKAYRWRQHTPEALRPAGNSWSPLPPTGNYPEFTSYPAAAVQLYVQKLEDKAKEEKLKQVAIAEAAQHQALAAMRREWQAELSNLQEDVAARRRLLALQVQSKAEDEAIAQLHFAAQQKMSALDHEVAQQATLTKMRDEAQARAAELEARQRAKLKEWETEDEARRLKAQEGAGTYPAAATGLSQLCQPTFSHQRSSGYG</sequence>